<keyword evidence="7 8" id="KW-0862">Zinc</keyword>
<dbReference type="CDD" id="cd07717">
    <property type="entry name" value="RNaseZ_ZiPD-like_MBL-fold"/>
    <property type="match status" value="1"/>
</dbReference>
<dbReference type="OrthoDB" id="9800940at2"/>
<dbReference type="Proteomes" id="UP000050454">
    <property type="component" value="Unassembled WGS sequence"/>
</dbReference>
<reference evidence="10 11" key="1">
    <citation type="submission" date="2015-07" db="EMBL/GenBank/DDBJ databases">
        <title>The draft genome sequence of Leadbetterella sp. JN14-9.</title>
        <authorList>
            <person name="Liu Y."/>
            <person name="Du J."/>
            <person name="Shao Z."/>
        </authorList>
    </citation>
    <scope>NUCLEOTIDE SEQUENCE [LARGE SCALE GENOMIC DNA]</scope>
    <source>
        <strain evidence="10 11">JN14-9</strain>
    </source>
</reference>
<feature type="binding site" evidence="8">
    <location>
        <position position="62"/>
    </location>
    <ligand>
        <name>Zn(2+)</name>
        <dbReference type="ChEBI" id="CHEBI:29105"/>
        <label>1</label>
        <note>catalytic</note>
    </ligand>
</feature>
<evidence type="ECO:0000256" key="3">
    <source>
        <dbReference type="ARBA" id="ARBA00022722"/>
    </source>
</evidence>
<proteinExistence type="inferred from homology"/>
<evidence type="ECO:0000256" key="6">
    <source>
        <dbReference type="ARBA" id="ARBA00022801"/>
    </source>
</evidence>
<keyword evidence="11" id="KW-1185">Reference proteome</keyword>
<dbReference type="SUPFAM" id="SSF56281">
    <property type="entry name" value="Metallo-hydrolase/oxidoreductase"/>
    <property type="match status" value="1"/>
</dbReference>
<feature type="binding site" evidence="8">
    <location>
        <position position="140"/>
    </location>
    <ligand>
        <name>Zn(2+)</name>
        <dbReference type="ChEBI" id="CHEBI:29105"/>
        <label>1</label>
        <note>catalytic</note>
    </ligand>
</feature>
<dbReference type="InterPro" id="IPR036866">
    <property type="entry name" value="RibonucZ/Hydroxyglut_hydro"/>
</dbReference>
<sequence length="302" mass="34084">MKFTVFGIGSATPQIGKHPSAFLLEIENEYVLIDCGEGTQFRLLEHKIKHTRLRTICISHLHGDHYFGLVGLLSSLSLARRNEPLTLIGPKSLLEIVNIQLLNSGNDLSFELIFVPTDPQHRKLVLEKKHFKIECFPLIHRIPTTGFLITKKRGQRHLIPDKLPDDFPHTFIHLLKEGKDVTDELNGVTYHYLDYTTEGDPPKVFAYCSDTAFNPGMLETIKNADLIYHEATFTKELTARAQKTQHSTAEQAAEIAKAAGAKKLVLGHFSSRYKDIEGHLTEAQAVFENSELAEQGKNYEIK</sequence>
<evidence type="ECO:0000256" key="1">
    <source>
        <dbReference type="ARBA" id="ARBA00011738"/>
    </source>
</evidence>
<dbReference type="GO" id="GO:0008270">
    <property type="term" value="F:zinc ion binding"/>
    <property type="evidence" value="ECO:0007669"/>
    <property type="project" value="UniProtKB-UniRule"/>
</dbReference>
<feature type="binding site" evidence="8">
    <location>
        <position position="65"/>
    </location>
    <ligand>
        <name>Zn(2+)</name>
        <dbReference type="ChEBI" id="CHEBI:29105"/>
        <label>2</label>
        <note>catalytic</note>
    </ligand>
</feature>
<dbReference type="NCBIfam" id="NF000801">
    <property type="entry name" value="PRK00055.1-3"/>
    <property type="match status" value="1"/>
</dbReference>
<keyword evidence="6 8" id="KW-0378">Hydrolase</keyword>
<name>A0A0P7C6C3_9BACT</name>
<comment type="function">
    <text evidence="8">Zinc phosphodiesterase, which displays some tRNA 3'-processing endonuclease activity. Probably involved in tRNA maturation, by removing a 3'-trailer from precursor tRNA.</text>
</comment>
<evidence type="ECO:0000256" key="7">
    <source>
        <dbReference type="ARBA" id="ARBA00022833"/>
    </source>
</evidence>
<evidence type="ECO:0000256" key="5">
    <source>
        <dbReference type="ARBA" id="ARBA00022759"/>
    </source>
</evidence>
<gene>
    <name evidence="8" type="primary">rnz</name>
    <name evidence="10" type="ORF">AFM12_04555</name>
</gene>
<evidence type="ECO:0000256" key="8">
    <source>
        <dbReference type="HAMAP-Rule" id="MF_01818"/>
    </source>
</evidence>
<dbReference type="EC" id="3.1.26.11" evidence="8"/>
<dbReference type="STRING" id="1605367.AFM12_04555"/>
<feature type="binding site" evidence="8">
    <location>
        <position position="60"/>
    </location>
    <ligand>
        <name>Zn(2+)</name>
        <dbReference type="ChEBI" id="CHEBI:29105"/>
        <label>1</label>
        <note>catalytic</note>
    </ligand>
</feature>
<keyword evidence="3 8" id="KW-0540">Nuclease</keyword>
<feature type="domain" description="Metallo-beta-lactamase" evidence="9">
    <location>
        <begin position="200"/>
        <end position="269"/>
    </location>
</feature>
<dbReference type="EMBL" id="LGTQ01000005">
    <property type="protein sequence ID" value="KPM49849.1"/>
    <property type="molecule type" value="Genomic_DNA"/>
</dbReference>
<comment type="similarity">
    <text evidence="8">Belongs to the RNase Z family.</text>
</comment>
<dbReference type="Gene3D" id="3.60.15.10">
    <property type="entry name" value="Ribonuclease Z/Hydroxyacylglutathione hydrolase-like"/>
    <property type="match status" value="1"/>
</dbReference>
<dbReference type="RefSeq" id="WP_055144334.1">
    <property type="nucleotide sequence ID" value="NZ_JXSZ01000005.1"/>
</dbReference>
<evidence type="ECO:0000313" key="11">
    <source>
        <dbReference type="Proteomes" id="UP000050454"/>
    </source>
</evidence>
<dbReference type="GO" id="GO:0042781">
    <property type="term" value="F:3'-tRNA processing endoribonuclease activity"/>
    <property type="evidence" value="ECO:0007669"/>
    <property type="project" value="UniProtKB-UniRule"/>
</dbReference>
<keyword evidence="5 8" id="KW-0255">Endonuclease</keyword>
<dbReference type="PATRIC" id="fig|1605367.3.peg.2261"/>
<comment type="caution">
    <text evidence="10">The sequence shown here is derived from an EMBL/GenBank/DDBJ whole genome shotgun (WGS) entry which is preliminary data.</text>
</comment>
<evidence type="ECO:0000259" key="9">
    <source>
        <dbReference type="Pfam" id="PF12706"/>
    </source>
</evidence>
<keyword evidence="2 8" id="KW-0819">tRNA processing</keyword>
<dbReference type="InterPro" id="IPR001279">
    <property type="entry name" value="Metallo-B-lactamas"/>
</dbReference>
<protein>
    <recommendedName>
        <fullName evidence="8">Ribonuclease Z</fullName>
        <shortName evidence="8">RNase Z</shortName>
        <ecNumber evidence="8">3.1.26.11</ecNumber>
    </recommendedName>
    <alternativeName>
        <fullName evidence="8">tRNA 3 endonuclease</fullName>
    </alternativeName>
    <alternativeName>
        <fullName evidence="8">tRNase Z</fullName>
    </alternativeName>
</protein>
<feature type="binding site" evidence="8">
    <location>
        <position position="210"/>
    </location>
    <ligand>
        <name>Zn(2+)</name>
        <dbReference type="ChEBI" id="CHEBI:29105"/>
        <label>1</label>
        <note>catalytic</note>
    </ligand>
</feature>
<feature type="binding site" evidence="8">
    <location>
        <position position="64"/>
    </location>
    <ligand>
        <name>Zn(2+)</name>
        <dbReference type="ChEBI" id="CHEBI:29105"/>
        <label>2</label>
        <note>catalytic</note>
    </ligand>
</feature>
<organism evidence="10 11">
    <name type="scientific">Jiulongibacter sediminis</name>
    <dbReference type="NCBI Taxonomy" id="1605367"/>
    <lineage>
        <taxon>Bacteria</taxon>
        <taxon>Pseudomonadati</taxon>
        <taxon>Bacteroidota</taxon>
        <taxon>Cytophagia</taxon>
        <taxon>Cytophagales</taxon>
        <taxon>Leadbetterellaceae</taxon>
        <taxon>Jiulongibacter</taxon>
    </lineage>
</organism>
<comment type="cofactor">
    <cofactor evidence="8">
        <name>Zn(2+)</name>
        <dbReference type="ChEBI" id="CHEBI:29105"/>
    </cofactor>
    <text evidence="8">Binds 2 Zn(2+) ions.</text>
</comment>
<dbReference type="PANTHER" id="PTHR46018:SF2">
    <property type="entry name" value="ZINC PHOSPHODIESTERASE ELAC PROTEIN 1"/>
    <property type="match status" value="1"/>
</dbReference>
<dbReference type="AlphaFoldDB" id="A0A0P7C6C3"/>
<feature type="active site" description="Proton acceptor" evidence="8">
    <location>
        <position position="64"/>
    </location>
</feature>
<dbReference type="Pfam" id="PF23023">
    <property type="entry name" value="Anti-Pycsar_Apyc1"/>
    <property type="match status" value="1"/>
</dbReference>
<keyword evidence="4 8" id="KW-0479">Metal-binding</keyword>
<dbReference type="HAMAP" id="MF_01818">
    <property type="entry name" value="RNase_Z_BN"/>
    <property type="match status" value="1"/>
</dbReference>
<dbReference type="PANTHER" id="PTHR46018">
    <property type="entry name" value="ZINC PHOSPHODIESTERASE ELAC PROTEIN 1"/>
    <property type="match status" value="1"/>
</dbReference>
<feature type="binding site" evidence="8">
    <location>
        <position position="210"/>
    </location>
    <ligand>
        <name>Zn(2+)</name>
        <dbReference type="ChEBI" id="CHEBI:29105"/>
        <label>2</label>
        <note>catalytic</note>
    </ligand>
</feature>
<evidence type="ECO:0000256" key="2">
    <source>
        <dbReference type="ARBA" id="ARBA00022694"/>
    </source>
</evidence>
<evidence type="ECO:0000313" key="10">
    <source>
        <dbReference type="EMBL" id="KPM49849.1"/>
    </source>
</evidence>
<dbReference type="InterPro" id="IPR013471">
    <property type="entry name" value="RNase_Z/BN"/>
</dbReference>
<feature type="binding site" evidence="8">
    <location>
        <position position="268"/>
    </location>
    <ligand>
        <name>Zn(2+)</name>
        <dbReference type="ChEBI" id="CHEBI:29105"/>
        <label>2</label>
        <note>catalytic</note>
    </ligand>
</feature>
<dbReference type="Pfam" id="PF12706">
    <property type="entry name" value="Lactamase_B_2"/>
    <property type="match status" value="1"/>
</dbReference>
<comment type="catalytic activity">
    <reaction evidence="8">
        <text>Endonucleolytic cleavage of RNA, removing extra 3' nucleotides from tRNA precursor, generating 3' termini of tRNAs. A 3'-hydroxy group is left at the tRNA terminus and a 5'-phosphoryl group is left at the trailer molecule.</text>
        <dbReference type="EC" id="3.1.26.11"/>
    </reaction>
</comment>
<comment type="subunit">
    <text evidence="1 8">Homodimer.</text>
</comment>
<accession>A0A0P7C6C3</accession>
<evidence type="ECO:0000256" key="4">
    <source>
        <dbReference type="ARBA" id="ARBA00022723"/>
    </source>
</evidence>